<accession>A0A7R9YSZ6</accession>
<proteinExistence type="predicted"/>
<evidence type="ECO:0000313" key="1">
    <source>
        <dbReference type="EMBL" id="CAD8285262.1"/>
    </source>
</evidence>
<name>A0A7R9YSZ6_9CHLO</name>
<sequence>MALVMSAAAFVRDRVTERAVGTRQPAAGAAIALQSSEADIEGVVEAHGLVSKAVEDLEAAHALLTQPSGMGGAARQAAGAAIGREDATMRGAGKALMTDARLEGKRRVHAAFEKYEAAAALVDGLPVLVPAHVQPGLLLEGAELVAGKAGIAASDVALTGGLMALTATSIHTPFGVIRLAMKRVRTRKAVRGVGAMLREMRRTRDALAEAAAPGREGLIRGGCDVPTSQNA</sequence>
<protein>
    <submittedName>
        <fullName evidence="1">Uncharacterized protein</fullName>
    </submittedName>
</protein>
<gene>
    <name evidence="1" type="ORF">CEUR00632_LOCUS5300</name>
</gene>
<dbReference type="AlphaFoldDB" id="A0A7R9YSZ6"/>
<reference evidence="1" key="1">
    <citation type="submission" date="2021-01" db="EMBL/GenBank/DDBJ databases">
        <authorList>
            <person name="Corre E."/>
            <person name="Pelletier E."/>
            <person name="Niang G."/>
            <person name="Scheremetjew M."/>
            <person name="Finn R."/>
            <person name="Kale V."/>
            <person name="Holt S."/>
            <person name="Cochrane G."/>
            <person name="Meng A."/>
            <person name="Brown T."/>
            <person name="Cohen L."/>
        </authorList>
    </citation>
    <scope>NUCLEOTIDE SEQUENCE</scope>
    <source>
        <strain evidence="1">CCMP219</strain>
    </source>
</reference>
<dbReference type="EMBL" id="HBEC01011569">
    <property type="protein sequence ID" value="CAD8285262.1"/>
    <property type="molecule type" value="Transcribed_RNA"/>
</dbReference>
<organism evidence="1">
    <name type="scientific">Chlamydomonas euryale</name>
    <dbReference type="NCBI Taxonomy" id="1486919"/>
    <lineage>
        <taxon>Eukaryota</taxon>
        <taxon>Viridiplantae</taxon>
        <taxon>Chlorophyta</taxon>
        <taxon>core chlorophytes</taxon>
        <taxon>Chlorophyceae</taxon>
        <taxon>CS clade</taxon>
        <taxon>Chlamydomonadales</taxon>
        <taxon>Chlamydomonadaceae</taxon>
        <taxon>Chlamydomonas</taxon>
    </lineage>
</organism>